<dbReference type="RefSeq" id="WP_344956531.1">
    <property type="nucleotide sequence ID" value="NZ_BAABCX010000002.1"/>
</dbReference>
<evidence type="ECO:0000256" key="5">
    <source>
        <dbReference type="RuleBase" id="RU003495"/>
    </source>
</evidence>
<protein>
    <recommendedName>
        <fullName evidence="4">Endolytic peptidoglycan transglycosylase RlpA</fullName>
        <ecNumber evidence="4">4.2.2.-</ecNumber>
    </recommendedName>
</protein>
<dbReference type="PANTHER" id="PTHR34183">
    <property type="entry name" value="ENDOLYTIC PEPTIDOGLYCAN TRANSGLYCOSYLASE RLPA"/>
    <property type="match status" value="1"/>
</dbReference>
<evidence type="ECO:0000256" key="1">
    <source>
        <dbReference type="ARBA" id="ARBA00022729"/>
    </source>
</evidence>
<dbReference type="PANTHER" id="PTHR34183:SF1">
    <property type="entry name" value="ENDOLYTIC PEPTIDOGLYCAN TRANSGLYCOSYLASE RLPA"/>
    <property type="match status" value="1"/>
</dbReference>
<dbReference type="Gene3D" id="3.30.70.1070">
    <property type="entry name" value="Sporulation related repeat"/>
    <property type="match status" value="1"/>
</dbReference>
<dbReference type="Proteomes" id="UP001500795">
    <property type="component" value="Unassembled WGS sequence"/>
</dbReference>
<dbReference type="InterPro" id="IPR009009">
    <property type="entry name" value="RlpA-like_DPBB"/>
</dbReference>
<sequence>MNNLVKYLLPLTALGLIACGSQPEQTGHSSSDSDAAYDRETAGGRYALRQDKMPANAPNMDHVQNAIPRYEPYSRRGNRDYNVWGSDYQVWNDVEQYQDEGLASWYGAKFHGYETSNGEIYDMFTMTAAHKHLPLPSFVKVTNTQNGKQVIVRVNDRGPFHGGRIIDLSYAAAYKLDMLDTGTAQVRVELLRFSPNGKPVRLASNSRSVPVAGTPVAYQPRPAAPAAKQSPAISGRHIQLLATRSSDRAKELAAQLSREYGFPARVEQKSEWFRLQMGPIPAHQTQDTLARLIAAGYSQAYFLSQ</sequence>
<dbReference type="HAMAP" id="MF_02071">
    <property type="entry name" value="RlpA"/>
    <property type="match status" value="1"/>
</dbReference>
<proteinExistence type="inferred from homology"/>
<name>A0ABP6VIK8_9GAMM</name>
<evidence type="ECO:0000256" key="2">
    <source>
        <dbReference type="ARBA" id="ARBA00023239"/>
    </source>
</evidence>
<comment type="subcellular location">
    <subcellularLocation>
        <location evidence="4">Cell membrane</location>
        <topology evidence="4">Lipid-anchor</topology>
    </subcellularLocation>
</comment>
<dbReference type="InterPro" id="IPR034718">
    <property type="entry name" value="RlpA"/>
</dbReference>
<accession>A0ABP6VIK8</accession>
<evidence type="ECO:0000256" key="3">
    <source>
        <dbReference type="ARBA" id="ARBA00023316"/>
    </source>
</evidence>
<keyword evidence="4" id="KW-0564">Palmitate</keyword>
<gene>
    <name evidence="4" type="primary">rlpA</name>
    <name evidence="7" type="ORF">GCM10022394_15180</name>
</gene>
<dbReference type="InterPro" id="IPR036680">
    <property type="entry name" value="SPOR-like_sf"/>
</dbReference>
<reference evidence="8" key="1">
    <citation type="journal article" date="2019" name="Int. J. Syst. Evol. Microbiol.">
        <title>The Global Catalogue of Microorganisms (GCM) 10K type strain sequencing project: providing services to taxonomists for standard genome sequencing and annotation.</title>
        <authorList>
            <consortium name="The Broad Institute Genomics Platform"/>
            <consortium name="The Broad Institute Genome Sequencing Center for Infectious Disease"/>
            <person name="Wu L."/>
            <person name="Ma J."/>
        </authorList>
    </citation>
    <scope>NUCLEOTIDE SEQUENCE [LARGE SCALE GENOMIC DNA]</scope>
    <source>
        <strain evidence="8">JCM 17110</strain>
    </source>
</reference>
<keyword evidence="1" id="KW-0732">Signal</keyword>
<keyword evidence="8" id="KW-1185">Reference proteome</keyword>
<dbReference type="InterPro" id="IPR036908">
    <property type="entry name" value="RlpA-like_sf"/>
</dbReference>
<dbReference type="NCBIfam" id="TIGR00413">
    <property type="entry name" value="rlpA"/>
    <property type="match status" value="1"/>
</dbReference>
<keyword evidence="3 4" id="KW-0961">Cell wall biogenesis/degradation</keyword>
<dbReference type="CDD" id="cd22268">
    <property type="entry name" value="DPBB_RlpA-like"/>
    <property type="match status" value="1"/>
</dbReference>
<evidence type="ECO:0000259" key="6">
    <source>
        <dbReference type="PROSITE" id="PS51724"/>
    </source>
</evidence>
<keyword evidence="4" id="KW-0449">Lipoprotein</keyword>
<dbReference type="Pfam" id="PF05036">
    <property type="entry name" value="SPOR"/>
    <property type="match status" value="1"/>
</dbReference>
<dbReference type="PROSITE" id="PS51257">
    <property type="entry name" value="PROKAR_LIPOPROTEIN"/>
    <property type="match status" value="1"/>
</dbReference>
<comment type="caution">
    <text evidence="7">The sequence shown here is derived from an EMBL/GenBank/DDBJ whole genome shotgun (WGS) entry which is preliminary data.</text>
</comment>
<dbReference type="SUPFAM" id="SSF50685">
    <property type="entry name" value="Barwin-like endoglucanases"/>
    <property type="match status" value="1"/>
</dbReference>
<dbReference type="Pfam" id="PF03330">
    <property type="entry name" value="DPBB_1"/>
    <property type="match status" value="1"/>
</dbReference>
<dbReference type="InterPro" id="IPR007730">
    <property type="entry name" value="SPOR-like_dom"/>
</dbReference>
<dbReference type="EC" id="4.2.2.-" evidence="4"/>
<evidence type="ECO:0000313" key="7">
    <source>
        <dbReference type="EMBL" id="GAA3536570.1"/>
    </source>
</evidence>
<dbReference type="SUPFAM" id="SSF110997">
    <property type="entry name" value="Sporulation related repeat"/>
    <property type="match status" value="1"/>
</dbReference>
<dbReference type="PROSITE" id="PS51724">
    <property type="entry name" value="SPOR"/>
    <property type="match status" value="1"/>
</dbReference>
<comment type="function">
    <text evidence="4">Lytic transglycosylase with a strong preference for naked glycan strands that lack stem peptides.</text>
</comment>
<dbReference type="Gene3D" id="2.40.40.10">
    <property type="entry name" value="RlpA-like domain"/>
    <property type="match status" value="1"/>
</dbReference>
<keyword evidence="4" id="KW-1003">Cell membrane</keyword>
<organism evidence="7 8">
    <name type="scientific">Zobellella aerophila</name>
    <dbReference type="NCBI Taxonomy" id="870480"/>
    <lineage>
        <taxon>Bacteria</taxon>
        <taxon>Pseudomonadati</taxon>
        <taxon>Pseudomonadota</taxon>
        <taxon>Gammaproteobacteria</taxon>
        <taxon>Aeromonadales</taxon>
        <taxon>Aeromonadaceae</taxon>
        <taxon>Zobellella</taxon>
    </lineage>
</organism>
<comment type="similarity">
    <text evidence="4 5">Belongs to the RlpA family.</text>
</comment>
<dbReference type="EMBL" id="BAABCX010000002">
    <property type="protein sequence ID" value="GAA3536570.1"/>
    <property type="molecule type" value="Genomic_DNA"/>
</dbReference>
<keyword evidence="4" id="KW-0472">Membrane</keyword>
<evidence type="ECO:0000256" key="4">
    <source>
        <dbReference type="HAMAP-Rule" id="MF_02071"/>
    </source>
</evidence>
<keyword evidence="2 4" id="KW-0456">Lyase</keyword>
<feature type="domain" description="SPOR" evidence="6">
    <location>
        <begin position="230"/>
        <end position="305"/>
    </location>
</feature>
<dbReference type="InterPro" id="IPR012997">
    <property type="entry name" value="RplA"/>
</dbReference>
<evidence type="ECO:0000313" key="8">
    <source>
        <dbReference type="Proteomes" id="UP001500795"/>
    </source>
</evidence>